<dbReference type="PROSITE" id="PS00061">
    <property type="entry name" value="ADH_SHORT"/>
    <property type="match status" value="1"/>
</dbReference>
<dbReference type="Proteomes" id="UP000516380">
    <property type="component" value="Chromosome"/>
</dbReference>
<evidence type="ECO:0000259" key="4">
    <source>
        <dbReference type="SMART" id="SM00822"/>
    </source>
</evidence>
<evidence type="ECO:0000313" key="5">
    <source>
        <dbReference type="EMBL" id="BCI87723.1"/>
    </source>
</evidence>
<dbReference type="GeneID" id="29701330"/>
<evidence type="ECO:0000313" key="6">
    <source>
        <dbReference type="EMBL" id="VTP03845.1"/>
    </source>
</evidence>
<dbReference type="SMART" id="SM00822">
    <property type="entry name" value="PKS_KR"/>
    <property type="match status" value="1"/>
</dbReference>
<comment type="similarity">
    <text evidence="1 3">Belongs to the short-chain dehydrogenases/reductases (SDR) family.</text>
</comment>
<evidence type="ECO:0000313" key="7">
    <source>
        <dbReference type="Proteomes" id="UP000516380"/>
    </source>
</evidence>
<dbReference type="EMBL" id="AP023343">
    <property type="protein sequence ID" value="BCI87723.1"/>
    <property type="molecule type" value="Genomic_DNA"/>
</dbReference>
<dbReference type="CDD" id="cd05233">
    <property type="entry name" value="SDR_c"/>
    <property type="match status" value="1"/>
</dbReference>
<reference evidence="6" key="1">
    <citation type="submission" date="2019-05" db="EMBL/GenBank/DDBJ databases">
        <authorList>
            <person name="Naeem R."/>
            <person name="Antony C."/>
            <person name="Guan Q."/>
        </authorList>
    </citation>
    <scope>NUCLEOTIDE SEQUENCE</scope>
    <source>
        <strain evidence="6">3</strain>
    </source>
</reference>
<dbReference type="PANTHER" id="PTHR44196">
    <property type="entry name" value="DEHYDROGENASE/REDUCTASE SDR FAMILY MEMBER 7B"/>
    <property type="match status" value="1"/>
</dbReference>
<dbReference type="GO" id="GO:0016020">
    <property type="term" value="C:membrane"/>
    <property type="evidence" value="ECO:0007669"/>
    <property type="project" value="TreeGrafter"/>
</dbReference>
<dbReference type="GO" id="GO:0016491">
    <property type="term" value="F:oxidoreductase activity"/>
    <property type="evidence" value="ECO:0007669"/>
    <property type="project" value="UniProtKB-KW"/>
</dbReference>
<keyword evidence="7" id="KW-1185">Reference proteome</keyword>
<dbReference type="EMBL" id="LR589357">
    <property type="protein sequence ID" value="VTP03845.1"/>
    <property type="molecule type" value="Genomic_DNA"/>
</dbReference>
<reference evidence="5 7" key="2">
    <citation type="submission" date="2020-07" db="EMBL/GenBank/DDBJ databases">
        <title>Mycobacterium kansasii (former subtype) with zoonotic potential isolated from diseased indoor pet cat, Japan.</title>
        <authorList>
            <person name="Fukano H."/>
            <person name="Terazono T."/>
            <person name="Hoshino Y."/>
        </authorList>
    </citation>
    <scope>NUCLEOTIDE SEQUENCE [LARGE SCALE GENOMIC DNA]</scope>
    <source>
        <strain evidence="5 7">Kuro-I</strain>
    </source>
</reference>
<evidence type="ECO:0000256" key="2">
    <source>
        <dbReference type="ARBA" id="ARBA00023002"/>
    </source>
</evidence>
<dbReference type="InterPro" id="IPR057326">
    <property type="entry name" value="KR_dom"/>
</dbReference>
<dbReference type="PRINTS" id="PR00080">
    <property type="entry name" value="SDRFAMILY"/>
</dbReference>
<dbReference type="PANTHER" id="PTHR44196:SF1">
    <property type="entry name" value="DEHYDROGENASE_REDUCTASE SDR FAMILY MEMBER 7B"/>
    <property type="match status" value="1"/>
</dbReference>
<dbReference type="InterPro" id="IPR036291">
    <property type="entry name" value="NAD(P)-bd_dom_sf"/>
</dbReference>
<dbReference type="InterPro" id="IPR020904">
    <property type="entry name" value="Sc_DH/Rdtase_CS"/>
</dbReference>
<evidence type="ECO:0000256" key="3">
    <source>
        <dbReference type="RuleBase" id="RU000363"/>
    </source>
</evidence>
<feature type="domain" description="Ketoreductase" evidence="4">
    <location>
        <begin position="7"/>
        <end position="188"/>
    </location>
</feature>
<accession>A0A653F235</accession>
<sequence>MTSVQDKVVFITGGARGIGAEVARRLHNKGAKLVLTDIGTAELTTIAAELGGDGRVLTVVADVRDLSAMQAAADLAIEKFGGIDVVIANAGIASYGSVLQVDPEAFKRVLDVNVLGVFHTVRATLPAVIERRGYVLIVSSLAAFAASPGLAPYNATKAGVEIFANALRLEVAHHGVSVGSAHMSWIDTALVRDTKADLPAFDELLRRLPWPLNLTTSVNKCAAAFVKGIEGRKTRIFCPRWVGLFRWLKPVLSTSVGERPIRKITAELLPRMDAEAAALGRSTSAYTHALDNASEKQ</sequence>
<dbReference type="AlphaFoldDB" id="A0A653F235"/>
<dbReference type="InterPro" id="IPR002347">
    <property type="entry name" value="SDR_fam"/>
</dbReference>
<name>A0A653F235_MYCKA</name>
<dbReference type="Gene3D" id="3.40.50.720">
    <property type="entry name" value="NAD(P)-binding Rossmann-like Domain"/>
    <property type="match status" value="1"/>
</dbReference>
<gene>
    <name evidence="6" type="ORF">BIN_B_04122</name>
    <name evidence="5" type="ORF">NIIDMKKI_29290</name>
</gene>
<evidence type="ECO:0000256" key="1">
    <source>
        <dbReference type="ARBA" id="ARBA00006484"/>
    </source>
</evidence>
<dbReference type="SUPFAM" id="SSF51735">
    <property type="entry name" value="NAD(P)-binding Rossmann-fold domains"/>
    <property type="match status" value="1"/>
</dbReference>
<protein>
    <submittedName>
        <fullName evidence="5 6">Oxidoreductase</fullName>
    </submittedName>
</protein>
<dbReference type="PRINTS" id="PR00081">
    <property type="entry name" value="GDHRDH"/>
</dbReference>
<keyword evidence="2" id="KW-0560">Oxidoreductase</keyword>
<proteinExistence type="inferred from homology"/>
<organism evidence="6">
    <name type="scientific">Mycobacterium kansasii</name>
    <dbReference type="NCBI Taxonomy" id="1768"/>
    <lineage>
        <taxon>Bacteria</taxon>
        <taxon>Bacillati</taxon>
        <taxon>Actinomycetota</taxon>
        <taxon>Actinomycetes</taxon>
        <taxon>Mycobacteriales</taxon>
        <taxon>Mycobacteriaceae</taxon>
        <taxon>Mycobacterium</taxon>
    </lineage>
</organism>
<dbReference type="RefSeq" id="WP_023364709.1">
    <property type="nucleotide sequence ID" value="NZ_BLYZ01000002.1"/>
</dbReference>
<dbReference type="NCBIfam" id="NF004526">
    <property type="entry name" value="PRK05872.1"/>
    <property type="match status" value="1"/>
</dbReference>
<dbReference type="Pfam" id="PF00106">
    <property type="entry name" value="adh_short"/>
    <property type="match status" value="1"/>
</dbReference>